<dbReference type="AlphaFoldDB" id="A0AAV5N5L9"/>
<gene>
    <name evidence="1" type="ORF">SOASR030_35320</name>
</gene>
<reference evidence="1" key="1">
    <citation type="submission" date="2022-06" db="EMBL/GenBank/DDBJ databases">
        <title>Draft genome sequences of Leminorella grimontii str. JCM5902.</title>
        <authorList>
            <person name="Wakabayashi Y."/>
            <person name="Kojima K."/>
        </authorList>
    </citation>
    <scope>NUCLEOTIDE SEQUENCE</scope>
    <source>
        <strain evidence="1">JCM 5902</strain>
    </source>
</reference>
<evidence type="ECO:0000313" key="1">
    <source>
        <dbReference type="EMBL" id="GKX57420.1"/>
    </source>
</evidence>
<accession>A0AAV5N5L9</accession>
<name>A0AAV5N5L9_9GAMM</name>
<organism evidence="1 2">
    <name type="scientific">Leminorella grimontii</name>
    <dbReference type="NCBI Taxonomy" id="82981"/>
    <lineage>
        <taxon>Bacteria</taxon>
        <taxon>Pseudomonadati</taxon>
        <taxon>Pseudomonadota</taxon>
        <taxon>Gammaproteobacteria</taxon>
        <taxon>Enterobacterales</taxon>
        <taxon>Budviciaceae</taxon>
        <taxon>Leminorella</taxon>
    </lineage>
</organism>
<protein>
    <recommendedName>
        <fullName evidence="3">Barstar (barnase inhibitor) domain-containing protein</fullName>
    </recommendedName>
</protein>
<dbReference type="Proteomes" id="UP001058124">
    <property type="component" value="Unassembled WGS sequence"/>
</dbReference>
<sequence>MASHPFFSSTSDSAMTIRGYELRSTERAYGYSLRTIFDELERVDFLASAETRIFTCFRFLDAKSDWGTVWRKIKGEDCIGLDLVFLNDVDLPFYNTTLAALSSGLQRLAIGLTTRDVFIEVLDSCAHRFKEWGHDPAQIHARLESWFHNEGYSQIWKLFDLFGQDTNLSDCERLIPWLTFDDVVFLYERWHASQGKNFVSTLDSRCHYKQIGLIPKNKKKSA</sequence>
<comment type="caution">
    <text evidence="1">The sequence shown here is derived from an EMBL/GenBank/DDBJ whole genome shotgun (WGS) entry which is preliminary data.</text>
</comment>
<proteinExistence type="predicted"/>
<evidence type="ECO:0008006" key="3">
    <source>
        <dbReference type="Google" id="ProtNLM"/>
    </source>
</evidence>
<dbReference type="EMBL" id="BRLH01000015">
    <property type="protein sequence ID" value="GKX57420.1"/>
    <property type="molecule type" value="Genomic_DNA"/>
</dbReference>
<keyword evidence="2" id="KW-1185">Reference proteome</keyword>
<evidence type="ECO:0000313" key="2">
    <source>
        <dbReference type="Proteomes" id="UP001058124"/>
    </source>
</evidence>
<dbReference type="RefSeq" id="WP_134388911.1">
    <property type="nucleotide sequence ID" value="NZ_BRLH01000015.1"/>
</dbReference>